<evidence type="ECO:0000313" key="3">
    <source>
        <dbReference type="Proteomes" id="UP000689129"/>
    </source>
</evidence>
<dbReference type="PANTHER" id="PTHR23306">
    <property type="entry name" value="TUMOR SUSCEPTIBILITY GENE 101 PROTEIN-RELATED"/>
    <property type="match status" value="1"/>
</dbReference>
<dbReference type="PROSITE" id="PS51322">
    <property type="entry name" value="UEV"/>
    <property type="match status" value="1"/>
</dbReference>
<accession>A0A8I2Z1D1</accession>
<dbReference type="Pfam" id="PF05743">
    <property type="entry name" value="UEV"/>
    <property type="match status" value="1"/>
</dbReference>
<dbReference type="GO" id="GO:0043130">
    <property type="term" value="F:ubiquitin binding"/>
    <property type="evidence" value="ECO:0007669"/>
    <property type="project" value="TreeGrafter"/>
</dbReference>
<dbReference type="AlphaFoldDB" id="A0A8I2Z1D1"/>
<dbReference type="CDD" id="cd11685">
    <property type="entry name" value="UEV_TSG101-like"/>
    <property type="match status" value="1"/>
</dbReference>
<dbReference type="PANTHER" id="PTHR23306:SF3">
    <property type="entry name" value="TUMOR SUPPRESSOR PROTEIN 101"/>
    <property type="match status" value="1"/>
</dbReference>
<dbReference type="GO" id="GO:0015031">
    <property type="term" value="P:protein transport"/>
    <property type="evidence" value="ECO:0007669"/>
    <property type="project" value="InterPro"/>
</dbReference>
<dbReference type="InterPro" id="IPR052070">
    <property type="entry name" value="ESCRT-I_UEV_domain"/>
</dbReference>
<feature type="domain" description="UEV" evidence="1">
    <location>
        <begin position="7"/>
        <end position="135"/>
    </location>
</feature>
<name>A0A8I2Z1D1_VERLO</name>
<evidence type="ECO:0000259" key="1">
    <source>
        <dbReference type="PROSITE" id="PS51322"/>
    </source>
</evidence>
<sequence length="135" mass="15464">MPPIQQHILNWLYSVLTSEYHDVNRTYGDVAQALSQYPSLSPRTDVHTFDNGTSALLLHIIGTLPVIFRGTTYRFPLSIRVPYAYPREARPDSMSIPRVRYTIRIWLAGPRFGINRHLLTSSPFCEMSSPESRLS</sequence>
<evidence type="ECO:0000313" key="2">
    <source>
        <dbReference type="EMBL" id="KAG7109145.1"/>
    </source>
</evidence>
<dbReference type="OrthoDB" id="306304at2759"/>
<proteinExistence type="predicted"/>
<comment type="caution">
    <text evidence="2">The sequence shown here is derived from an EMBL/GenBank/DDBJ whole genome shotgun (WGS) entry which is preliminary data.</text>
</comment>
<dbReference type="InterPro" id="IPR008883">
    <property type="entry name" value="UEV_N"/>
</dbReference>
<reference evidence="2" key="1">
    <citation type="journal article" date="2021" name="Mol. Plant Pathol.">
        <title>A 20-kb lineage-specific genomic region tames virulence in pathogenic amphidiploid Verticillium longisporum.</title>
        <authorList>
            <person name="Harting R."/>
            <person name="Starke J."/>
            <person name="Kusch H."/>
            <person name="Poggeler S."/>
            <person name="Maurus I."/>
            <person name="Schluter R."/>
            <person name="Landesfeind M."/>
            <person name="Bulla I."/>
            <person name="Nowrousian M."/>
            <person name="de Jonge R."/>
            <person name="Stahlhut G."/>
            <person name="Hoff K.J."/>
            <person name="Asshauer K.P."/>
            <person name="Thurmer A."/>
            <person name="Stanke M."/>
            <person name="Daniel R."/>
            <person name="Morgenstern B."/>
            <person name="Thomma B.P.H.J."/>
            <person name="Kronstad J.W."/>
            <person name="Braus-Stromeyer S.A."/>
            <person name="Braus G.H."/>
        </authorList>
    </citation>
    <scope>NUCLEOTIDE SEQUENCE</scope>
    <source>
        <strain evidence="2">Vl32</strain>
    </source>
</reference>
<dbReference type="EMBL" id="JAEMWZ010000650">
    <property type="protein sequence ID" value="KAG7109145.1"/>
    <property type="molecule type" value="Genomic_DNA"/>
</dbReference>
<dbReference type="Proteomes" id="UP000689129">
    <property type="component" value="Unassembled WGS sequence"/>
</dbReference>
<dbReference type="GO" id="GO:0000813">
    <property type="term" value="C:ESCRT I complex"/>
    <property type="evidence" value="ECO:0007669"/>
    <property type="project" value="TreeGrafter"/>
</dbReference>
<gene>
    <name evidence="2" type="ORF">HYQ45_017971</name>
</gene>
<organism evidence="2 3">
    <name type="scientific">Verticillium longisporum</name>
    <name type="common">Verticillium dahliae var. longisporum</name>
    <dbReference type="NCBI Taxonomy" id="100787"/>
    <lineage>
        <taxon>Eukaryota</taxon>
        <taxon>Fungi</taxon>
        <taxon>Dikarya</taxon>
        <taxon>Ascomycota</taxon>
        <taxon>Pezizomycotina</taxon>
        <taxon>Sordariomycetes</taxon>
        <taxon>Hypocreomycetidae</taxon>
        <taxon>Glomerellales</taxon>
        <taxon>Plectosphaerellaceae</taxon>
        <taxon>Verticillium</taxon>
    </lineage>
</organism>
<protein>
    <submittedName>
        <fullName evidence="2">Suppressor protein STP22 of temperature-sensitive alpha-factor like</fullName>
    </submittedName>
</protein>